<evidence type="ECO:0000313" key="1">
    <source>
        <dbReference type="EMBL" id="GAG95880.1"/>
    </source>
</evidence>
<comment type="caution">
    <text evidence="1">The sequence shown here is derived from an EMBL/GenBank/DDBJ whole genome shotgun (WGS) entry which is preliminary data.</text>
</comment>
<name>X1BLI8_9ZZZZ</name>
<organism evidence="1">
    <name type="scientific">marine sediment metagenome</name>
    <dbReference type="NCBI Taxonomy" id="412755"/>
    <lineage>
        <taxon>unclassified sequences</taxon>
        <taxon>metagenomes</taxon>
        <taxon>ecological metagenomes</taxon>
    </lineage>
</organism>
<protein>
    <submittedName>
        <fullName evidence="1">Uncharacterized protein</fullName>
    </submittedName>
</protein>
<sequence>MKPKNFKIKNNKIKVNTVIMKKSIPKPTPTIVGITTINPDRSRLFTNMLILTRFTLKSRFL</sequence>
<dbReference type="EMBL" id="BART01029000">
    <property type="protein sequence ID" value="GAG95880.1"/>
    <property type="molecule type" value="Genomic_DNA"/>
</dbReference>
<proteinExistence type="predicted"/>
<gene>
    <name evidence="1" type="ORF">S01H4_50993</name>
</gene>
<accession>X1BLI8</accession>
<dbReference type="AlphaFoldDB" id="X1BLI8"/>
<reference evidence="1" key="1">
    <citation type="journal article" date="2014" name="Front. Microbiol.">
        <title>High frequency of phylogenetically diverse reductive dehalogenase-homologous genes in deep subseafloor sedimentary metagenomes.</title>
        <authorList>
            <person name="Kawai M."/>
            <person name="Futagami T."/>
            <person name="Toyoda A."/>
            <person name="Takaki Y."/>
            <person name="Nishi S."/>
            <person name="Hori S."/>
            <person name="Arai W."/>
            <person name="Tsubouchi T."/>
            <person name="Morono Y."/>
            <person name="Uchiyama I."/>
            <person name="Ito T."/>
            <person name="Fujiyama A."/>
            <person name="Inagaki F."/>
            <person name="Takami H."/>
        </authorList>
    </citation>
    <scope>NUCLEOTIDE SEQUENCE</scope>
    <source>
        <strain evidence="1">Expedition CK06-06</strain>
    </source>
</reference>